<feature type="region of interest" description="Disordered" evidence="1">
    <location>
        <begin position="110"/>
        <end position="135"/>
    </location>
</feature>
<dbReference type="RefSeq" id="XP_066660941.1">
    <property type="nucleotide sequence ID" value="XM_066818753.1"/>
</dbReference>
<sequence>MAAGIVRNMDASEPSIPIVYYFGTHIFPCTICGKPLLRDPIVLITNMHTIEISVAEETGMDQSVGTTAGTSISHRGAANSTRYHQADPRVCKACVLGWWPSGNWQAQSFPSGLASGLPPNGPAGTGPPLHTGHRPEIKDVRYFLRAPKAHIP</sequence>
<comment type="caution">
    <text evidence="2">The sequence shown here is derived from an EMBL/GenBank/DDBJ whole genome shotgun (WGS) entry which is preliminary data.</text>
</comment>
<gene>
    <name evidence="2" type="ORF">PG997_014439</name>
</gene>
<keyword evidence="3" id="KW-1185">Reference proteome</keyword>
<evidence type="ECO:0000313" key="2">
    <source>
        <dbReference type="EMBL" id="KAK8062342.1"/>
    </source>
</evidence>
<proteinExistence type="predicted"/>
<dbReference type="EMBL" id="JAQQWN010000010">
    <property type="protein sequence ID" value="KAK8062342.1"/>
    <property type="molecule type" value="Genomic_DNA"/>
</dbReference>
<dbReference type="GeneID" id="92051813"/>
<evidence type="ECO:0000313" key="3">
    <source>
        <dbReference type="Proteomes" id="UP001433268"/>
    </source>
</evidence>
<reference evidence="2 3" key="1">
    <citation type="submission" date="2023-01" db="EMBL/GenBank/DDBJ databases">
        <title>Analysis of 21 Apiospora genomes using comparative genomics revels a genus with tremendous synthesis potential of carbohydrate active enzymes and secondary metabolites.</title>
        <authorList>
            <person name="Sorensen T."/>
        </authorList>
    </citation>
    <scope>NUCLEOTIDE SEQUENCE [LARGE SCALE GENOMIC DNA]</scope>
    <source>
        <strain evidence="2 3">CBS 114990</strain>
    </source>
</reference>
<evidence type="ECO:0000256" key="1">
    <source>
        <dbReference type="SAM" id="MobiDB-lite"/>
    </source>
</evidence>
<organism evidence="2 3">
    <name type="scientific">Apiospora hydei</name>
    <dbReference type="NCBI Taxonomy" id="1337664"/>
    <lineage>
        <taxon>Eukaryota</taxon>
        <taxon>Fungi</taxon>
        <taxon>Dikarya</taxon>
        <taxon>Ascomycota</taxon>
        <taxon>Pezizomycotina</taxon>
        <taxon>Sordariomycetes</taxon>
        <taxon>Xylariomycetidae</taxon>
        <taxon>Amphisphaeriales</taxon>
        <taxon>Apiosporaceae</taxon>
        <taxon>Apiospora</taxon>
    </lineage>
</organism>
<name>A0ABR1UTT3_9PEZI</name>
<dbReference type="Proteomes" id="UP001433268">
    <property type="component" value="Unassembled WGS sequence"/>
</dbReference>
<protein>
    <submittedName>
        <fullName evidence="2">Uncharacterized protein</fullName>
    </submittedName>
</protein>
<accession>A0ABR1UTT3</accession>